<keyword evidence="3" id="KW-1185">Reference proteome</keyword>
<keyword evidence="1" id="KW-0472">Membrane</keyword>
<name>E6XCX2_CELAD</name>
<evidence type="ECO:0000313" key="2">
    <source>
        <dbReference type="EMBL" id="ADV50113.1"/>
    </source>
</evidence>
<dbReference type="EMBL" id="CP002453">
    <property type="protein sequence ID" value="ADV50113.1"/>
    <property type="molecule type" value="Genomic_DNA"/>
</dbReference>
<dbReference type="HOGENOM" id="CLU_124898_0_0_10"/>
<dbReference type="AlphaFoldDB" id="E6XCX2"/>
<organism evidence="2 3">
    <name type="scientific">Cellulophaga algicola (strain DSM 14237 / IC166 / ACAM 630)</name>
    <dbReference type="NCBI Taxonomy" id="688270"/>
    <lineage>
        <taxon>Bacteria</taxon>
        <taxon>Pseudomonadati</taxon>
        <taxon>Bacteroidota</taxon>
        <taxon>Flavobacteriia</taxon>
        <taxon>Flavobacteriales</taxon>
        <taxon>Flavobacteriaceae</taxon>
        <taxon>Cellulophaga</taxon>
    </lineage>
</organism>
<proteinExistence type="predicted"/>
<protein>
    <submittedName>
        <fullName evidence="2">Uncharacterized protein</fullName>
    </submittedName>
</protein>
<accession>E6XCX2</accession>
<keyword evidence="1" id="KW-0812">Transmembrane</keyword>
<dbReference type="Proteomes" id="UP000008634">
    <property type="component" value="Chromosome"/>
</dbReference>
<evidence type="ECO:0000313" key="3">
    <source>
        <dbReference type="Proteomes" id="UP000008634"/>
    </source>
</evidence>
<feature type="transmembrane region" description="Helical" evidence="1">
    <location>
        <begin position="6"/>
        <end position="25"/>
    </location>
</feature>
<feature type="transmembrane region" description="Helical" evidence="1">
    <location>
        <begin position="158"/>
        <end position="191"/>
    </location>
</feature>
<dbReference type="KEGG" id="cao:Celal_2834"/>
<keyword evidence="1" id="KW-1133">Transmembrane helix</keyword>
<dbReference type="eggNOG" id="ENOG5030ZKM">
    <property type="taxonomic scope" value="Bacteria"/>
</dbReference>
<sequence length="193" mass="21998">MITILVKILFFSCIPLGIILLVFAIKKLRKKFNQHSVLEFPYQYTSHHFHIKEAGIYAIWLKGPLLKKTPVTKFEPRIINTATKMNVTLNTPLFRTQLNSYKQGQIKLFYFTVKEGDYEIRILEGSSSSKIEGFISQVLPNSTPENSFFIQLKKSQPFYITILLILLIIISAGLIFGGLVLGLLSTLLFGLQQ</sequence>
<evidence type="ECO:0000256" key="1">
    <source>
        <dbReference type="SAM" id="Phobius"/>
    </source>
</evidence>
<gene>
    <name evidence="2" type="ordered locus">Celal_2834</name>
</gene>
<reference evidence="2 3" key="1">
    <citation type="journal article" date="2010" name="Stand. Genomic Sci.">
        <title>Complete genome sequence of Cellulophaga algicola type strain (IC166).</title>
        <authorList>
            <person name="Abt B."/>
            <person name="Lu M."/>
            <person name="Misra M."/>
            <person name="Han C."/>
            <person name="Nolan M."/>
            <person name="Lucas S."/>
            <person name="Hammon N."/>
            <person name="Deshpande S."/>
            <person name="Cheng J.F."/>
            <person name="Tapia R."/>
            <person name="Goodwin L."/>
            <person name="Pitluck S."/>
            <person name="Liolios K."/>
            <person name="Pagani I."/>
            <person name="Ivanova N."/>
            <person name="Mavromatis K."/>
            <person name="Ovchinikova G."/>
            <person name="Pati A."/>
            <person name="Chen A."/>
            <person name="Palaniappan K."/>
            <person name="Land M."/>
            <person name="Hauser L."/>
            <person name="Chang Y.J."/>
            <person name="Jeffries C.D."/>
            <person name="Detter J.C."/>
            <person name="Brambilla E."/>
            <person name="Rohde M."/>
            <person name="Tindall B.J."/>
            <person name="Goker M."/>
            <person name="Woyke T."/>
            <person name="Bristow J."/>
            <person name="Eisen J.A."/>
            <person name="Markowitz V."/>
            <person name="Hugenholtz P."/>
            <person name="Kyrpides N.C."/>
            <person name="Klenk H.P."/>
            <person name="Lapidus A."/>
        </authorList>
    </citation>
    <scope>NUCLEOTIDE SEQUENCE [LARGE SCALE GENOMIC DNA]</scope>
    <source>
        <strain evidence="3">DSM 14237 / IC166 / ACAM 630</strain>
    </source>
</reference>
<dbReference type="RefSeq" id="WP_013551582.1">
    <property type="nucleotide sequence ID" value="NC_014934.1"/>
</dbReference>
<dbReference type="OrthoDB" id="1443121at2"/>
<dbReference type="STRING" id="688270.Celal_2834"/>